<dbReference type="InterPro" id="IPR006418">
    <property type="entry name" value="NMN_Atrans_arc"/>
</dbReference>
<protein>
    <recommendedName>
        <fullName evidence="4">Nicotinamide-nucleotide adenylyltransferase</fullName>
        <ecNumber evidence="4">2.7.7.1</ecNumber>
    </recommendedName>
    <alternativeName>
        <fullName evidence="4">NAD(+) diphosphorylase</fullName>
    </alternativeName>
    <alternativeName>
        <fullName evidence="4">NAD(+) pyrophosphorylase</fullName>
    </alternativeName>
    <alternativeName>
        <fullName evidence="4">NMN adenylyltransferase</fullName>
    </alternativeName>
</protein>
<comment type="similarity">
    <text evidence="1 4">Belongs to the archaeal NMN adenylyltransferase family.</text>
</comment>
<dbReference type="HOGENOM" id="CLU_108783_0_0_2"/>
<dbReference type="GO" id="GO:0005524">
    <property type="term" value="F:ATP binding"/>
    <property type="evidence" value="ECO:0007669"/>
    <property type="project" value="UniProtKB-KW"/>
</dbReference>
<dbReference type="RefSeq" id="WP_075055243.1">
    <property type="nucleotide sequence ID" value="NZ_CP007536.1"/>
</dbReference>
<dbReference type="GO" id="GO:0005737">
    <property type="term" value="C:cytoplasm"/>
    <property type="evidence" value="ECO:0007669"/>
    <property type="project" value="UniProtKB-SubCell"/>
</dbReference>
<organism evidence="6 7">
    <name type="scientific">Nitrososphaera viennensis EN76</name>
    <dbReference type="NCBI Taxonomy" id="926571"/>
    <lineage>
        <taxon>Archaea</taxon>
        <taxon>Nitrososphaerota</taxon>
        <taxon>Nitrososphaeria</taxon>
        <taxon>Nitrososphaerales</taxon>
        <taxon>Nitrososphaeraceae</taxon>
        <taxon>Nitrososphaera</taxon>
    </lineage>
</organism>
<keyword evidence="4" id="KW-0067">ATP-binding</keyword>
<accession>A0A060HM07</accession>
<evidence type="ECO:0000259" key="5">
    <source>
        <dbReference type="Pfam" id="PF01467"/>
    </source>
</evidence>
<name>A0A060HM07_9ARCH</name>
<comment type="subcellular location">
    <subcellularLocation>
        <location evidence="4">Cytoplasm</location>
    </subcellularLocation>
</comment>
<dbReference type="InterPro" id="IPR004821">
    <property type="entry name" value="Cyt_trans-like"/>
</dbReference>
<dbReference type="UniPathway" id="UPA00253">
    <property type="reaction ID" value="UER00600"/>
</dbReference>
<keyword evidence="4" id="KW-0547">Nucleotide-binding</keyword>
<dbReference type="PANTHER" id="PTHR21342">
    <property type="entry name" value="PHOSPHOPANTETHEINE ADENYLYLTRANSFERASE"/>
    <property type="match status" value="1"/>
</dbReference>
<evidence type="ECO:0000313" key="7">
    <source>
        <dbReference type="Proteomes" id="UP000027093"/>
    </source>
</evidence>
<dbReference type="PANTHER" id="PTHR21342:SF0">
    <property type="entry name" value="BIFUNCTIONAL NMN ADENYLYLTRANSFERASE_NUDIX HYDROLASE"/>
    <property type="match status" value="1"/>
</dbReference>
<dbReference type="EMBL" id="CP007536">
    <property type="protein sequence ID" value="AIC16498.1"/>
    <property type="molecule type" value="Genomic_DNA"/>
</dbReference>
<keyword evidence="4" id="KW-0662">Pyridine nucleotide biosynthesis</keyword>
<dbReference type="EC" id="2.7.7.1" evidence="4"/>
<proteinExistence type="inferred from homology"/>
<dbReference type="Gene3D" id="3.40.50.620">
    <property type="entry name" value="HUPs"/>
    <property type="match status" value="1"/>
</dbReference>
<sequence>MNNDHKFKRGLMTGRFQPFHNGHLALARQALSECDELVIVIGSAQFNFIEKDPFTAGERVMMIHAALAEAGVDLSKCYIIPVANDENNARWLAHLRSQVPSFDALYSGNDFVDHLARSQDPSLAVKRPKFTKRQEYNGSNIRSLIVAGKVKGWKHLVPPAVAKAIEDVGGVERIKVLARSDSNPARW</sequence>
<dbReference type="GO" id="GO:0009435">
    <property type="term" value="P:NAD+ biosynthetic process"/>
    <property type="evidence" value="ECO:0007669"/>
    <property type="project" value="UniProtKB-UniRule"/>
</dbReference>
<dbReference type="GeneID" id="74947479"/>
<dbReference type="STRING" id="926571.NVIE_022370"/>
<evidence type="ECO:0000313" key="6">
    <source>
        <dbReference type="EMBL" id="AIC16498.1"/>
    </source>
</evidence>
<comment type="pathway">
    <text evidence="4">Cofactor biosynthesis; NAD(+) biosynthesis; NAD(+) from nicotinamide D-ribonucleotide: step 1/1.</text>
</comment>
<dbReference type="NCBIfam" id="NF002243">
    <property type="entry name" value="PRK01153.1"/>
    <property type="match status" value="1"/>
</dbReference>
<dbReference type="SUPFAM" id="SSF52374">
    <property type="entry name" value="Nucleotidylyl transferase"/>
    <property type="match status" value="1"/>
</dbReference>
<dbReference type="HAMAP" id="MF_00243">
    <property type="entry name" value="NMN_adenylyltr"/>
    <property type="match status" value="1"/>
</dbReference>
<keyword evidence="4" id="KW-0520">NAD</keyword>
<dbReference type="OrthoDB" id="264480at2157"/>
<feature type="domain" description="Cytidyltransferase-like" evidence="5">
    <location>
        <begin position="12"/>
        <end position="142"/>
    </location>
</feature>
<keyword evidence="3 4" id="KW-0548">Nucleotidyltransferase</keyword>
<dbReference type="InterPro" id="IPR014729">
    <property type="entry name" value="Rossmann-like_a/b/a_fold"/>
</dbReference>
<dbReference type="KEGG" id="nvn:NVIE_022370"/>
<dbReference type="Pfam" id="PF01467">
    <property type="entry name" value="CTP_transf_like"/>
    <property type="match status" value="1"/>
</dbReference>
<evidence type="ECO:0000256" key="1">
    <source>
        <dbReference type="ARBA" id="ARBA00010124"/>
    </source>
</evidence>
<dbReference type="GO" id="GO:0000309">
    <property type="term" value="F:nicotinamide-nucleotide adenylyltransferase activity"/>
    <property type="evidence" value="ECO:0007669"/>
    <property type="project" value="UniProtKB-UniRule"/>
</dbReference>
<comment type="catalytic activity">
    <reaction evidence="4">
        <text>beta-nicotinamide D-ribonucleotide + ATP + H(+) = diphosphate + NAD(+)</text>
        <dbReference type="Rhea" id="RHEA:21360"/>
        <dbReference type="ChEBI" id="CHEBI:14649"/>
        <dbReference type="ChEBI" id="CHEBI:15378"/>
        <dbReference type="ChEBI" id="CHEBI:30616"/>
        <dbReference type="ChEBI" id="CHEBI:33019"/>
        <dbReference type="ChEBI" id="CHEBI:57540"/>
        <dbReference type="EC" id="2.7.7.1"/>
    </reaction>
</comment>
<keyword evidence="7" id="KW-1185">Reference proteome</keyword>
<reference evidence="6 7" key="1">
    <citation type="journal article" date="2014" name="Int. J. Syst. Evol. Microbiol.">
        <title>Nitrososphaera viennensis gen. nov., sp. nov., an aerobic and mesophilic, ammonia-oxidizing archaeon from soil and a member of the archaeal phylum Thaumarchaeota.</title>
        <authorList>
            <person name="Stieglmeier M."/>
            <person name="Klingl A."/>
            <person name="Alves R.J."/>
            <person name="Rittmann S.K."/>
            <person name="Melcher M."/>
            <person name="Leisch N."/>
            <person name="Schleper C."/>
        </authorList>
    </citation>
    <scope>NUCLEOTIDE SEQUENCE [LARGE SCALE GENOMIC DNA]</scope>
    <source>
        <strain evidence="6">EN76</strain>
    </source>
</reference>
<evidence type="ECO:0000256" key="4">
    <source>
        <dbReference type="HAMAP-Rule" id="MF_00243"/>
    </source>
</evidence>
<dbReference type="AlphaFoldDB" id="A0A060HM07"/>
<gene>
    <name evidence="6" type="ORF">NVIE_022370</name>
</gene>
<evidence type="ECO:0000256" key="3">
    <source>
        <dbReference type="ARBA" id="ARBA00022695"/>
    </source>
</evidence>
<dbReference type="Proteomes" id="UP000027093">
    <property type="component" value="Chromosome"/>
</dbReference>
<keyword evidence="2 4" id="KW-0808">Transferase</keyword>
<evidence type="ECO:0000256" key="2">
    <source>
        <dbReference type="ARBA" id="ARBA00022679"/>
    </source>
</evidence>
<keyword evidence="4" id="KW-0963">Cytoplasm</keyword>
<dbReference type="NCBIfam" id="TIGR00125">
    <property type="entry name" value="cyt_tran_rel"/>
    <property type="match status" value="1"/>
</dbReference>